<dbReference type="Pfam" id="PF19054">
    <property type="entry name" value="DUF5753"/>
    <property type="match status" value="1"/>
</dbReference>
<dbReference type="InterPro" id="IPR001387">
    <property type="entry name" value="Cro/C1-type_HTH"/>
</dbReference>
<dbReference type="InterPro" id="IPR010982">
    <property type="entry name" value="Lambda_DNA-bd_dom_sf"/>
</dbReference>
<evidence type="ECO:0000259" key="1">
    <source>
        <dbReference type="PROSITE" id="PS50943"/>
    </source>
</evidence>
<feature type="domain" description="HTH cro/C1-type" evidence="1">
    <location>
        <begin position="18"/>
        <end position="73"/>
    </location>
</feature>
<evidence type="ECO:0000313" key="3">
    <source>
        <dbReference type="Proteomes" id="UP001595816"/>
    </source>
</evidence>
<protein>
    <submittedName>
        <fullName evidence="2">DUF5753 domain-containing protein</fullName>
    </submittedName>
</protein>
<organism evidence="2 3">
    <name type="scientific">Hamadaea flava</name>
    <dbReference type="NCBI Taxonomy" id="1742688"/>
    <lineage>
        <taxon>Bacteria</taxon>
        <taxon>Bacillati</taxon>
        <taxon>Actinomycetota</taxon>
        <taxon>Actinomycetes</taxon>
        <taxon>Micromonosporales</taxon>
        <taxon>Micromonosporaceae</taxon>
        <taxon>Hamadaea</taxon>
    </lineage>
</organism>
<proteinExistence type="predicted"/>
<dbReference type="SMART" id="SM00530">
    <property type="entry name" value="HTH_XRE"/>
    <property type="match status" value="1"/>
</dbReference>
<reference evidence="3" key="1">
    <citation type="journal article" date="2019" name="Int. J. Syst. Evol. Microbiol.">
        <title>The Global Catalogue of Microorganisms (GCM) 10K type strain sequencing project: providing services to taxonomists for standard genome sequencing and annotation.</title>
        <authorList>
            <consortium name="The Broad Institute Genomics Platform"/>
            <consortium name="The Broad Institute Genome Sequencing Center for Infectious Disease"/>
            <person name="Wu L."/>
            <person name="Ma J."/>
        </authorList>
    </citation>
    <scope>NUCLEOTIDE SEQUENCE [LARGE SCALE GENOMIC DNA]</scope>
    <source>
        <strain evidence="3">CGMCC 4.7289</strain>
    </source>
</reference>
<dbReference type="EMBL" id="JBHSAY010000005">
    <property type="protein sequence ID" value="MFC4130464.1"/>
    <property type="molecule type" value="Genomic_DNA"/>
</dbReference>
<comment type="caution">
    <text evidence="2">The sequence shown here is derived from an EMBL/GenBank/DDBJ whole genome shotgun (WGS) entry which is preliminary data.</text>
</comment>
<dbReference type="Proteomes" id="UP001595816">
    <property type="component" value="Unassembled WGS sequence"/>
</dbReference>
<evidence type="ECO:0000313" key="2">
    <source>
        <dbReference type="EMBL" id="MFC4130464.1"/>
    </source>
</evidence>
<dbReference type="Pfam" id="PF13560">
    <property type="entry name" value="HTH_31"/>
    <property type="match status" value="1"/>
</dbReference>
<sequence>MQRTPSPVMRRRRLGLELRRLRIAAGLTGDQVVEQVGWAAKSKLSRLENGKSRPDLADILDLLDLYQVRGEGRDELVAIAREAGNTRWIRAYAVMTARQRGYAELEGGATQIREYAAATIPGLLQTPEYARIRIMSSRPLQTLPSQRNEDDERHDPQAEVEARMARQSILTREADPPAYEAVLDEAALAGRSAPADVLSGQIHHLRAVASLPNVTLRVLPREARVGEFFQPQHGFSIYTFADPGDLPTVAVEALASDLTLTDRTAASRYAKVYEWLRSAALDPVATVDWLSRHVNATR</sequence>
<keyword evidence="3" id="KW-1185">Reference proteome</keyword>
<name>A0ABV8LJI1_9ACTN</name>
<dbReference type="InterPro" id="IPR043917">
    <property type="entry name" value="DUF5753"/>
</dbReference>
<dbReference type="PROSITE" id="PS50943">
    <property type="entry name" value="HTH_CROC1"/>
    <property type="match status" value="1"/>
</dbReference>
<gene>
    <name evidence="2" type="ORF">ACFOZ4_07590</name>
</gene>
<accession>A0ABV8LJI1</accession>
<dbReference type="SUPFAM" id="SSF47413">
    <property type="entry name" value="lambda repressor-like DNA-binding domains"/>
    <property type="match status" value="1"/>
</dbReference>
<dbReference type="RefSeq" id="WP_253757843.1">
    <property type="nucleotide sequence ID" value="NZ_JAMZDZ010000001.1"/>
</dbReference>
<dbReference type="Gene3D" id="1.10.260.40">
    <property type="entry name" value="lambda repressor-like DNA-binding domains"/>
    <property type="match status" value="1"/>
</dbReference>